<dbReference type="InterPro" id="IPR014205">
    <property type="entry name" value="Spore_YtaF"/>
</dbReference>
<keyword evidence="1" id="KW-1003">Cell membrane</keyword>
<reference evidence="6 7" key="1">
    <citation type="submission" date="2018-11" db="EMBL/GenBank/DDBJ databases">
        <title>Genomic Encyclopedia of Type Strains, Phase IV (KMG-IV): sequencing the most valuable type-strain genomes for metagenomic binning, comparative biology and taxonomic classification.</title>
        <authorList>
            <person name="Goeker M."/>
        </authorList>
    </citation>
    <scope>NUCLEOTIDE SEQUENCE [LARGE SCALE GENOMIC DNA]</scope>
    <source>
        <strain evidence="6 7">DSM 102936</strain>
    </source>
</reference>
<dbReference type="AlphaFoldDB" id="A0A3N5AY98"/>
<dbReference type="RefSeq" id="WP_170157688.1">
    <property type="nucleotide sequence ID" value="NZ_RKRE01000001.1"/>
</dbReference>
<evidence type="ECO:0000256" key="3">
    <source>
        <dbReference type="ARBA" id="ARBA00022989"/>
    </source>
</evidence>
<feature type="transmembrane region" description="Helical" evidence="5">
    <location>
        <begin position="64"/>
        <end position="83"/>
    </location>
</feature>
<evidence type="ECO:0000313" key="7">
    <source>
        <dbReference type="Proteomes" id="UP000282654"/>
    </source>
</evidence>
<dbReference type="EMBL" id="RKRE01000001">
    <property type="protein sequence ID" value="RPF49903.1"/>
    <property type="molecule type" value="Genomic_DNA"/>
</dbReference>
<gene>
    <name evidence="6" type="ORF">EDD75_0729</name>
</gene>
<evidence type="ECO:0000256" key="1">
    <source>
        <dbReference type="ARBA" id="ARBA00022475"/>
    </source>
</evidence>
<dbReference type="InterPro" id="IPR003810">
    <property type="entry name" value="Mntp/YtaF"/>
</dbReference>
<keyword evidence="7" id="KW-1185">Reference proteome</keyword>
<dbReference type="Proteomes" id="UP000282654">
    <property type="component" value="Unassembled WGS sequence"/>
</dbReference>
<dbReference type="PANTHER" id="PTHR35529">
    <property type="entry name" value="MANGANESE EFFLUX PUMP MNTP-RELATED"/>
    <property type="match status" value="1"/>
</dbReference>
<keyword evidence="3 5" id="KW-1133">Transmembrane helix</keyword>
<protein>
    <submittedName>
        <fullName evidence="6">Putative sporulation protein YtaF</fullName>
    </submittedName>
</protein>
<sequence>MDAFGALLLLLAANLDNLGVGMALGTRKIRVPFASNLMIALVTSGGTCLSLVAGRWLTKFLAPATARGIGAVIIAATGLWVFYQELVRAYRKGKERARERGEETSQPAGRGVGRLKEVLEKPLLADADYSGHIDVKEAYFLGVALALNNFVAGAGAGVCGLDAALACGAVLIFSLAFLWLGIRLGQRCLSRWVGEKAGLAGGLLLVAIGIAAFFF</sequence>
<comment type="caution">
    <text evidence="6">The sequence shown here is derived from an EMBL/GenBank/DDBJ whole genome shotgun (WGS) entry which is preliminary data.</text>
</comment>
<name>A0A3N5AY98_9THEO</name>
<keyword evidence="4 5" id="KW-0472">Membrane</keyword>
<organism evidence="6 7">
    <name type="scientific">Thermodesulfitimonas autotrophica</name>
    <dbReference type="NCBI Taxonomy" id="1894989"/>
    <lineage>
        <taxon>Bacteria</taxon>
        <taxon>Bacillati</taxon>
        <taxon>Bacillota</taxon>
        <taxon>Clostridia</taxon>
        <taxon>Thermoanaerobacterales</taxon>
        <taxon>Thermoanaerobacteraceae</taxon>
        <taxon>Thermodesulfitimonas</taxon>
    </lineage>
</organism>
<evidence type="ECO:0000256" key="5">
    <source>
        <dbReference type="SAM" id="Phobius"/>
    </source>
</evidence>
<dbReference type="NCBIfam" id="TIGR02840">
    <property type="entry name" value="spore_YtaF"/>
    <property type="match status" value="1"/>
</dbReference>
<dbReference type="PANTHER" id="PTHR35529:SF2">
    <property type="entry name" value="SPORULATION PROTEIN YTAF-RELATED"/>
    <property type="match status" value="1"/>
</dbReference>
<accession>A0A3N5AY98</accession>
<feature type="transmembrane region" description="Helical" evidence="5">
    <location>
        <begin position="197"/>
        <end position="214"/>
    </location>
</feature>
<feature type="transmembrane region" description="Helical" evidence="5">
    <location>
        <begin position="163"/>
        <end position="185"/>
    </location>
</feature>
<feature type="transmembrane region" description="Helical" evidence="5">
    <location>
        <begin position="138"/>
        <end position="157"/>
    </location>
</feature>
<keyword evidence="2 5" id="KW-0812">Transmembrane</keyword>
<proteinExistence type="predicted"/>
<evidence type="ECO:0000313" key="6">
    <source>
        <dbReference type="EMBL" id="RPF49903.1"/>
    </source>
</evidence>
<evidence type="ECO:0000256" key="4">
    <source>
        <dbReference type="ARBA" id="ARBA00023136"/>
    </source>
</evidence>
<dbReference type="Pfam" id="PF02659">
    <property type="entry name" value="Mntp"/>
    <property type="match status" value="1"/>
</dbReference>
<evidence type="ECO:0000256" key="2">
    <source>
        <dbReference type="ARBA" id="ARBA00022692"/>
    </source>
</evidence>
<feature type="transmembrane region" description="Helical" evidence="5">
    <location>
        <begin position="37"/>
        <end position="58"/>
    </location>
</feature>
<feature type="transmembrane region" description="Helical" evidence="5">
    <location>
        <begin position="6"/>
        <end position="25"/>
    </location>
</feature>